<evidence type="ECO:0000313" key="1">
    <source>
        <dbReference type="EMBL" id="CAD6498713.1"/>
    </source>
</evidence>
<proteinExistence type="predicted"/>
<reference evidence="1" key="1">
    <citation type="submission" date="2020-10" db="EMBL/GenBank/DDBJ databases">
        <authorList>
            <person name="Muller C M."/>
        </authorList>
    </citation>
    <scope>NUCLEOTIDE SEQUENCE</scope>
    <source>
        <strain evidence="1">THUN-12</strain>
    </source>
</reference>
<dbReference type="EMBL" id="CAJHIT010000001">
    <property type="protein sequence ID" value="CAD6498713.1"/>
    <property type="molecule type" value="Genomic_DNA"/>
</dbReference>
<comment type="caution">
    <text evidence="1">The sequence shown here is derived from an EMBL/GenBank/DDBJ whole genome shotgun (WGS) entry which is preliminary data.</text>
</comment>
<protein>
    <submittedName>
        <fullName evidence="1">BgTH12-04374</fullName>
    </submittedName>
</protein>
<sequence length="118" mass="13482">MQANVRRGANAHSIVLKLAEDNQTDILLAHEIWTLRDLSVRRPILHQNFLCFSPLSEWYSHPRALAYVRKSQGLHPHQNDIDISTNCVQIATEGGMDAKLMYGMFKTPWKTVKVPETV</sequence>
<name>A0A9W4GBY2_BLUGR</name>
<gene>
    <name evidence="1" type="ORF">BGTH12_LOCUS71</name>
</gene>
<organism evidence="1 2">
    <name type="scientific">Blumeria graminis f. sp. triticale</name>
    <dbReference type="NCBI Taxonomy" id="1689686"/>
    <lineage>
        <taxon>Eukaryota</taxon>
        <taxon>Fungi</taxon>
        <taxon>Dikarya</taxon>
        <taxon>Ascomycota</taxon>
        <taxon>Pezizomycotina</taxon>
        <taxon>Leotiomycetes</taxon>
        <taxon>Erysiphales</taxon>
        <taxon>Erysiphaceae</taxon>
        <taxon>Blumeria</taxon>
    </lineage>
</organism>
<accession>A0A9W4GBY2</accession>
<dbReference type="Proteomes" id="UP000683417">
    <property type="component" value="Unassembled WGS sequence"/>
</dbReference>
<evidence type="ECO:0000313" key="2">
    <source>
        <dbReference type="Proteomes" id="UP000683417"/>
    </source>
</evidence>
<dbReference type="AlphaFoldDB" id="A0A9W4GBY2"/>